<dbReference type="AlphaFoldDB" id="A0AAV2I1A6"/>
<feature type="compositionally biased region" description="Polar residues" evidence="1">
    <location>
        <begin position="146"/>
        <end position="168"/>
    </location>
</feature>
<protein>
    <submittedName>
        <fullName evidence="2">Uncharacterized protein</fullName>
    </submittedName>
</protein>
<name>A0AAV2I1A6_LYMST</name>
<feature type="non-terminal residue" evidence="2">
    <location>
        <position position="277"/>
    </location>
</feature>
<dbReference type="Proteomes" id="UP001497497">
    <property type="component" value="Unassembled WGS sequence"/>
</dbReference>
<evidence type="ECO:0000256" key="1">
    <source>
        <dbReference type="SAM" id="MobiDB-lite"/>
    </source>
</evidence>
<reference evidence="2 3" key="1">
    <citation type="submission" date="2024-04" db="EMBL/GenBank/DDBJ databases">
        <authorList>
            <consortium name="Genoscope - CEA"/>
            <person name="William W."/>
        </authorList>
    </citation>
    <scope>NUCLEOTIDE SEQUENCE [LARGE SCALE GENOMIC DNA]</scope>
</reference>
<organism evidence="2 3">
    <name type="scientific">Lymnaea stagnalis</name>
    <name type="common">Great pond snail</name>
    <name type="synonym">Helix stagnalis</name>
    <dbReference type="NCBI Taxonomy" id="6523"/>
    <lineage>
        <taxon>Eukaryota</taxon>
        <taxon>Metazoa</taxon>
        <taxon>Spiralia</taxon>
        <taxon>Lophotrochozoa</taxon>
        <taxon>Mollusca</taxon>
        <taxon>Gastropoda</taxon>
        <taxon>Heterobranchia</taxon>
        <taxon>Euthyneura</taxon>
        <taxon>Panpulmonata</taxon>
        <taxon>Hygrophila</taxon>
        <taxon>Lymnaeoidea</taxon>
        <taxon>Lymnaeidae</taxon>
        <taxon>Lymnaea</taxon>
    </lineage>
</organism>
<sequence length="277" mass="30999">MDLQMPFTHRVNNYIPSDHTCTTIKTKMTAQTVTVGELLKKGEGEFDQAIKEMTMKTLMETISNLQKEMSKEQESFNSLSSELQNRKERNSRQYKQISKDLVSSQQRLTQLMNWSMKCFAQQNLIQTKDPSPLKRRNSVKGPHPAINTSVKSTIIQRSRSLHSVNQPDESPEPSPPQPQATATGELDRAAPHKPIIMHTTFKSNSVKPNPIQTNTITTNTNTSNTNASNKSNQIKSECVLRQFGLGVTVQGDKPTGDNNPLSVTSMRERTVNGELTS</sequence>
<accession>A0AAV2I1A6</accession>
<feature type="region of interest" description="Disordered" evidence="1">
    <location>
        <begin position="67"/>
        <end position="98"/>
    </location>
</feature>
<proteinExistence type="predicted"/>
<keyword evidence="3" id="KW-1185">Reference proteome</keyword>
<comment type="caution">
    <text evidence="2">The sequence shown here is derived from an EMBL/GenBank/DDBJ whole genome shotgun (WGS) entry which is preliminary data.</text>
</comment>
<dbReference type="EMBL" id="CAXITT010000324">
    <property type="protein sequence ID" value="CAL1539073.1"/>
    <property type="molecule type" value="Genomic_DNA"/>
</dbReference>
<gene>
    <name evidence="2" type="ORF">GSLYS_00012894001</name>
</gene>
<evidence type="ECO:0000313" key="3">
    <source>
        <dbReference type="Proteomes" id="UP001497497"/>
    </source>
</evidence>
<feature type="region of interest" description="Disordered" evidence="1">
    <location>
        <begin position="126"/>
        <end position="185"/>
    </location>
</feature>
<evidence type="ECO:0000313" key="2">
    <source>
        <dbReference type="EMBL" id="CAL1539073.1"/>
    </source>
</evidence>